<feature type="transmembrane region" description="Helical" evidence="7">
    <location>
        <begin position="257"/>
        <end position="274"/>
    </location>
</feature>
<evidence type="ECO:0000256" key="7">
    <source>
        <dbReference type="SAM" id="Phobius"/>
    </source>
</evidence>
<evidence type="ECO:0000256" key="2">
    <source>
        <dbReference type="ARBA" id="ARBA00009773"/>
    </source>
</evidence>
<evidence type="ECO:0000256" key="5">
    <source>
        <dbReference type="ARBA" id="ARBA00023136"/>
    </source>
</evidence>
<comment type="subcellular location">
    <subcellularLocation>
        <location evidence="1">Membrane</location>
        <topology evidence="1">Multi-pass membrane protein</topology>
    </subcellularLocation>
</comment>
<evidence type="ECO:0000313" key="9">
    <source>
        <dbReference type="Proteomes" id="UP000214760"/>
    </source>
</evidence>
<accession>A0A1I6JMG3</accession>
<feature type="transmembrane region" description="Helical" evidence="7">
    <location>
        <begin position="294"/>
        <end position="323"/>
    </location>
</feature>
<dbReference type="PANTHER" id="PTHR21716:SF68">
    <property type="entry name" value="TRANSPORT PROTEIN YTVI-RELATED"/>
    <property type="match status" value="1"/>
</dbReference>
<keyword evidence="5 7" id="KW-0472">Membrane</keyword>
<comment type="similarity">
    <text evidence="2">Belongs to the autoinducer-2 exporter (AI-2E) (TC 2.A.86) family.</text>
</comment>
<organism evidence="8 9">
    <name type="scientific">[Clostridium] aminophilum</name>
    <dbReference type="NCBI Taxonomy" id="1526"/>
    <lineage>
        <taxon>Bacteria</taxon>
        <taxon>Bacillati</taxon>
        <taxon>Bacillota</taxon>
        <taxon>Clostridia</taxon>
        <taxon>Lachnospirales</taxon>
        <taxon>Lachnospiraceae</taxon>
    </lineage>
</organism>
<feature type="compositionally biased region" description="Basic and acidic residues" evidence="6">
    <location>
        <begin position="377"/>
        <end position="387"/>
    </location>
</feature>
<dbReference type="GO" id="GO:0016020">
    <property type="term" value="C:membrane"/>
    <property type="evidence" value="ECO:0007669"/>
    <property type="project" value="UniProtKB-SubCell"/>
</dbReference>
<dbReference type="InterPro" id="IPR002549">
    <property type="entry name" value="AI-2E-like"/>
</dbReference>
<protein>
    <submittedName>
        <fullName evidence="8">Predicted PurR-regulated permease PerM</fullName>
    </submittedName>
</protein>
<feature type="transmembrane region" description="Helical" evidence="7">
    <location>
        <begin position="223"/>
        <end position="245"/>
    </location>
</feature>
<dbReference type="Pfam" id="PF01594">
    <property type="entry name" value="AI-2E_transport"/>
    <property type="match status" value="1"/>
</dbReference>
<feature type="transmembrane region" description="Helical" evidence="7">
    <location>
        <begin position="83"/>
        <end position="106"/>
    </location>
</feature>
<feature type="compositionally biased region" description="Acidic residues" evidence="6">
    <location>
        <begin position="366"/>
        <end position="376"/>
    </location>
</feature>
<evidence type="ECO:0000256" key="4">
    <source>
        <dbReference type="ARBA" id="ARBA00022989"/>
    </source>
</evidence>
<dbReference type="PANTHER" id="PTHR21716">
    <property type="entry name" value="TRANSMEMBRANE PROTEIN"/>
    <property type="match status" value="1"/>
</dbReference>
<reference evidence="8 9" key="1">
    <citation type="submission" date="2016-10" db="EMBL/GenBank/DDBJ databases">
        <authorList>
            <person name="de Groot N.N."/>
        </authorList>
    </citation>
    <scope>NUCLEOTIDE SEQUENCE [LARGE SCALE GENOMIC DNA]</scope>
    <source>
        <strain evidence="8 9">F</strain>
    </source>
</reference>
<feature type="transmembrane region" description="Helical" evidence="7">
    <location>
        <begin position="145"/>
        <end position="170"/>
    </location>
</feature>
<evidence type="ECO:0000256" key="3">
    <source>
        <dbReference type="ARBA" id="ARBA00022692"/>
    </source>
</evidence>
<keyword evidence="3 7" id="KW-0812">Transmembrane</keyword>
<dbReference type="AlphaFoldDB" id="A0A1I6JMG3"/>
<evidence type="ECO:0000256" key="1">
    <source>
        <dbReference type="ARBA" id="ARBA00004141"/>
    </source>
</evidence>
<dbReference type="EMBL" id="FOZC01000009">
    <property type="protein sequence ID" value="SFR80144.1"/>
    <property type="molecule type" value="Genomic_DNA"/>
</dbReference>
<proteinExistence type="inferred from homology"/>
<feature type="region of interest" description="Disordered" evidence="6">
    <location>
        <begin position="349"/>
        <end position="387"/>
    </location>
</feature>
<keyword evidence="4 7" id="KW-1133">Transmembrane helix</keyword>
<dbReference type="RefSeq" id="WP_051684689.1">
    <property type="nucleotide sequence ID" value="NZ_FOZC01000009.1"/>
</dbReference>
<feature type="transmembrane region" description="Helical" evidence="7">
    <location>
        <begin position="30"/>
        <end position="48"/>
    </location>
</feature>
<sequence length="387" mass="44525">MDNERNRKDVDRAPEAGSDRNRLMLLTARFLIPIAEKAGVILCAIFLFRFYVPFLVAWLIAMLIHPLVHFLERKFRIGRRYGSLVLIGTVLAAVFYLLWRIGLWAYQLFLWAQRQFPELAEKIPDQFRGSAPEIRKVLSVFPDTLVYTVVILAGSYLFLVHYDSCIAFLRRHMPKRLTAYGIFLKGEAGRLIGGYFLAQFRIMLVVMAVLIAGFLILKVKWALLLAFLISFLDFLPVFGTGTALLPWAVFSFWQNDYRMAAGCVILWAVTQFLRQLIQPKVVGDTMGLSPLMTLFLLFTGYRVCGIGGMILAVPIGILIGQFWKHGFFDREREAFRELRKEWHRILRSEPESCMDPGQSSNSDPEKQEDEGNDDIPSDYKRDEEMKC</sequence>
<dbReference type="GO" id="GO:0055085">
    <property type="term" value="P:transmembrane transport"/>
    <property type="evidence" value="ECO:0007669"/>
    <property type="project" value="TreeGrafter"/>
</dbReference>
<gene>
    <name evidence="8" type="ORF">SAMN02910262_01695</name>
</gene>
<feature type="transmembrane region" description="Helical" evidence="7">
    <location>
        <begin position="54"/>
        <end position="71"/>
    </location>
</feature>
<evidence type="ECO:0000313" key="8">
    <source>
        <dbReference type="EMBL" id="SFR80144.1"/>
    </source>
</evidence>
<name>A0A1I6JMG3_9FIRM</name>
<feature type="transmembrane region" description="Helical" evidence="7">
    <location>
        <begin position="191"/>
        <end position="217"/>
    </location>
</feature>
<dbReference type="Proteomes" id="UP000214760">
    <property type="component" value="Unassembled WGS sequence"/>
</dbReference>
<evidence type="ECO:0000256" key="6">
    <source>
        <dbReference type="SAM" id="MobiDB-lite"/>
    </source>
</evidence>